<dbReference type="Pfam" id="PF03733">
    <property type="entry name" value="YccF"/>
    <property type="match status" value="2"/>
</dbReference>
<feature type="transmembrane region" description="Helical" evidence="1">
    <location>
        <begin position="62"/>
        <end position="83"/>
    </location>
</feature>
<sequence>MRLIGNIIWLIFGGLYMGLAWWLAALLCALSIVGIPWAIAAFRIGAFSFWPFGRRIADKPAGAMAATFGALGNLVWALLFGWWLALGHLLSAALCAITIIGIPFALQHIKLAGLSFLPYGKDIVPIMP</sequence>
<dbReference type="NCBIfam" id="NF008741">
    <property type="entry name" value="PRK11770.1-3"/>
    <property type="match status" value="1"/>
</dbReference>
<feature type="domain" description="Inner membrane component" evidence="2">
    <location>
        <begin position="71"/>
        <end position="121"/>
    </location>
</feature>
<keyword evidence="1" id="KW-0472">Membrane</keyword>
<dbReference type="InterPro" id="IPR005185">
    <property type="entry name" value="YccF"/>
</dbReference>
<evidence type="ECO:0000313" key="3">
    <source>
        <dbReference type="EMBL" id="OIQ96846.1"/>
    </source>
</evidence>
<dbReference type="InterPro" id="IPR052937">
    <property type="entry name" value="Inner_membrane_protein"/>
</dbReference>
<dbReference type="NCBIfam" id="NF008740">
    <property type="entry name" value="PRK11770.1-2"/>
    <property type="match status" value="1"/>
</dbReference>
<keyword evidence="1" id="KW-1133">Transmembrane helix</keyword>
<dbReference type="AlphaFoldDB" id="A0A1J5RLD8"/>
<dbReference type="PIRSF" id="PIRSF028777">
    <property type="entry name" value="UCP028777"/>
    <property type="match status" value="1"/>
</dbReference>
<feature type="domain" description="Inner membrane component" evidence="2">
    <location>
        <begin position="4"/>
        <end position="54"/>
    </location>
</feature>
<feature type="transmembrane region" description="Helical" evidence="1">
    <location>
        <begin position="89"/>
        <end position="106"/>
    </location>
</feature>
<dbReference type="EMBL" id="MLJW01000142">
    <property type="protein sequence ID" value="OIQ96846.1"/>
    <property type="molecule type" value="Genomic_DNA"/>
</dbReference>
<feature type="transmembrane region" description="Helical" evidence="1">
    <location>
        <begin position="7"/>
        <end position="24"/>
    </location>
</feature>
<evidence type="ECO:0000259" key="2">
    <source>
        <dbReference type="Pfam" id="PF03733"/>
    </source>
</evidence>
<accession>A0A1J5RLD8</accession>
<keyword evidence="1" id="KW-0812">Transmembrane</keyword>
<comment type="caution">
    <text evidence="3">The sequence shown here is derived from an EMBL/GenBank/DDBJ whole genome shotgun (WGS) entry which is preliminary data.</text>
</comment>
<name>A0A1J5RLD8_9ZZZZ</name>
<protein>
    <submittedName>
        <fullName evidence="3">Inner membrane protein YccF</fullName>
    </submittedName>
</protein>
<proteinExistence type="predicted"/>
<organism evidence="3">
    <name type="scientific">mine drainage metagenome</name>
    <dbReference type="NCBI Taxonomy" id="410659"/>
    <lineage>
        <taxon>unclassified sequences</taxon>
        <taxon>metagenomes</taxon>
        <taxon>ecological metagenomes</taxon>
    </lineage>
</organism>
<reference evidence="3" key="1">
    <citation type="submission" date="2016-10" db="EMBL/GenBank/DDBJ databases">
        <title>Sequence of Gallionella enrichment culture.</title>
        <authorList>
            <person name="Poehlein A."/>
            <person name="Muehling M."/>
            <person name="Daniel R."/>
        </authorList>
    </citation>
    <scope>NUCLEOTIDE SEQUENCE</scope>
</reference>
<dbReference type="InterPro" id="IPR031308">
    <property type="entry name" value="UCP028777"/>
</dbReference>
<dbReference type="PANTHER" id="PTHR42903:SF1">
    <property type="entry name" value="INNER MEMBRANE PROTEIN YCCF"/>
    <property type="match status" value="1"/>
</dbReference>
<gene>
    <name evidence="3" type="primary">yccF_3</name>
    <name evidence="3" type="ORF">GALL_211730</name>
</gene>
<dbReference type="PANTHER" id="PTHR42903">
    <property type="entry name" value="INNER MEMBRANE PROTEIN YCCF"/>
    <property type="match status" value="1"/>
</dbReference>
<dbReference type="GO" id="GO:0005886">
    <property type="term" value="C:plasma membrane"/>
    <property type="evidence" value="ECO:0007669"/>
    <property type="project" value="TreeGrafter"/>
</dbReference>
<evidence type="ECO:0000256" key="1">
    <source>
        <dbReference type="SAM" id="Phobius"/>
    </source>
</evidence>